<proteinExistence type="predicted"/>
<sequence>MALVMGRNPAQSVYIGDDIKITVVLTDDEMLRLRIEAPNSRY</sequence>
<reference evidence="1" key="1">
    <citation type="submission" date="2021-11" db="EMBL/GenBank/DDBJ databases">
        <authorList>
            <person name="Bulgarelli D."/>
        </authorList>
    </citation>
    <scope>NUCLEOTIDE SEQUENCE</scope>
    <source>
        <strain evidence="1">Bi133</strain>
    </source>
</reference>
<dbReference type="Gene3D" id="2.60.40.4380">
    <property type="entry name" value="Translational regulator CsrA"/>
    <property type="match status" value="1"/>
</dbReference>
<organism evidence="1 2">
    <name type="scientific">Peribacillus simplex</name>
    <dbReference type="NCBI Taxonomy" id="1478"/>
    <lineage>
        <taxon>Bacteria</taxon>
        <taxon>Bacillati</taxon>
        <taxon>Bacillota</taxon>
        <taxon>Bacilli</taxon>
        <taxon>Bacillales</taxon>
        <taxon>Bacillaceae</taxon>
        <taxon>Peribacillus</taxon>
    </lineage>
</organism>
<dbReference type="GO" id="GO:0006402">
    <property type="term" value="P:mRNA catabolic process"/>
    <property type="evidence" value="ECO:0007669"/>
    <property type="project" value="InterPro"/>
</dbReference>
<dbReference type="Proteomes" id="UP000789326">
    <property type="component" value="Unassembled WGS sequence"/>
</dbReference>
<protein>
    <submittedName>
        <fullName evidence="1">Carbon storage regulator</fullName>
    </submittedName>
</protein>
<dbReference type="AlphaFoldDB" id="A0A9W4KVP1"/>
<dbReference type="EMBL" id="CAKKMG010000011">
    <property type="protein sequence ID" value="CAH0174492.1"/>
    <property type="molecule type" value="Genomic_DNA"/>
</dbReference>
<evidence type="ECO:0000313" key="2">
    <source>
        <dbReference type="Proteomes" id="UP000789326"/>
    </source>
</evidence>
<gene>
    <name evidence="1" type="primary">csrA</name>
    <name evidence="1" type="ORF">SRABI133_01267</name>
</gene>
<dbReference type="GO" id="GO:0006109">
    <property type="term" value="P:regulation of carbohydrate metabolic process"/>
    <property type="evidence" value="ECO:0007669"/>
    <property type="project" value="InterPro"/>
</dbReference>
<accession>A0A9W4KVP1</accession>
<evidence type="ECO:0000313" key="1">
    <source>
        <dbReference type="EMBL" id="CAH0174492.1"/>
    </source>
</evidence>
<dbReference type="RefSeq" id="WP_230301214.1">
    <property type="nucleotide sequence ID" value="NZ_CAKKMG010000011.1"/>
</dbReference>
<name>A0A9W4KVP1_9BACI</name>
<dbReference type="Pfam" id="PF02599">
    <property type="entry name" value="CsrA"/>
    <property type="match status" value="1"/>
</dbReference>
<dbReference type="InterPro" id="IPR036107">
    <property type="entry name" value="CsrA_sf"/>
</dbReference>
<dbReference type="SUPFAM" id="SSF117130">
    <property type="entry name" value="CsrA-like"/>
    <property type="match status" value="1"/>
</dbReference>
<comment type="caution">
    <text evidence="1">The sequence shown here is derived from an EMBL/GenBank/DDBJ whole genome shotgun (WGS) entry which is preliminary data.</text>
</comment>
<dbReference type="InterPro" id="IPR003751">
    <property type="entry name" value="CsrA"/>
</dbReference>
<dbReference type="GO" id="GO:0003723">
    <property type="term" value="F:RNA binding"/>
    <property type="evidence" value="ECO:0007669"/>
    <property type="project" value="InterPro"/>
</dbReference>